<comment type="caution">
    <text evidence="1">The sequence shown here is derived from an EMBL/GenBank/DDBJ whole genome shotgun (WGS) entry which is preliminary data.</text>
</comment>
<evidence type="ECO:0000313" key="2">
    <source>
        <dbReference type="Proteomes" id="UP001159363"/>
    </source>
</evidence>
<protein>
    <submittedName>
        <fullName evidence="1">Uncharacterized protein</fullName>
    </submittedName>
</protein>
<gene>
    <name evidence="1" type="ORF">PR048_008700</name>
</gene>
<keyword evidence="2" id="KW-1185">Reference proteome</keyword>
<reference evidence="1 2" key="1">
    <citation type="submission" date="2023-02" db="EMBL/GenBank/DDBJ databases">
        <title>LHISI_Scaffold_Assembly.</title>
        <authorList>
            <person name="Stuart O.P."/>
            <person name="Cleave R."/>
            <person name="Magrath M.J.L."/>
            <person name="Mikheyev A.S."/>
        </authorList>
    </citation>
    <scope>NUCLEOTIDE SEQUENCE [LARGE SCALE GENOMIC DNA]</scope>
    <source>
        <strain evidence="1">Daus_M_001</strain>
        <tissue evidence="1">Leg muscle</tissue>
    </source>
</reference>
<organism evidence="1 2">
    <name type="scientific">Dryococelus australis</name>
    <dbReference type="NCBI Taxonomy" id="614101"/>
    <lineage>
        <taxon>Eukaryota</taxon>
        <taxon>Metazoa</taxon>
        <taxon>Ecdysozoa</taxon>
        <taxon>Arthropoda</taxon>
        <taxon>Hexapoda</taxon>
        <taxon>Insecta</taxon>
        <taxon>Pterygota</taxon>
        <taxon>Neoptera</taxon>
        <taxon>Polyneoptera</taxon>
        <taxon>Phasmatodea</taxon>
        <taxon>Verophasmatodea</taxon>
        <taxon>Anareolatae</taxon>
        <taxon>Phasmatidae</taxon>
        <taxon>Eurycanthinae</taxon>
        <taxon>Dryococelus</taxon>
    </lineage>
</organism>
<accession>A0ABQ9HXV3</accession>
<dbReference type="Proteomes" id="UP001159363">
    <property type="component" value="Chromosome 3"/>
</dbReference>
<dbReference type="EMBL" id="JARBHB010000003">
    <property type="protein sequence ID" value="KAJ8889202.1"/>
    <property type="molecule type" value="Genomic_DNA"/>
</dbReference>
<proteinExistence type="predicted"/>
<sequence>MPNETKAIADIFYDPTLTPDAVAQAGEEMFLNMYQTPPSERNLNNNRYNSFVKSSTKVKANLASLPPTEGAAKQHSFRVYLQTQQWLHNDSFNPDRRGWVRDDGGVLKPVETMYPITPDSVLNSIYCS</sequence>
<evidence type="ECO:0000313" key="1">
    <source>
        <dbReference type="EMBL" id="KAJ8889202.1"/>
    </source>
</evidence>
<name>A0ABQ9HXV3_9NEOP</name>